<keyword evidence="16" id="KW-1185">Reference proteome</keyword>
<evidence type="ECO:0000256" key="7">
    <source>
        <dbReference type="ARBA" id="ARBA00022763"/>
    </source>
</evidence>
<dbReference type="InterPro" id="IPR010316">
    <property type="entry name" value="AlkA_N"/>
</dbReference>
<dbReference type="Pfam" id="PF12833">
    <property type="entry name" value="HTH_18"/>
    <property type="match status" value="1"/>
</dbReference>
<dbReference type="InterPro" id="IPR011257">
    <property type="entry name" value="DNA_glycosylase"/>
</dbReference>
<dbReference type="Gene3D" id="1.10.10.60">
    <property type="entry name" value="Homeodomain-like"/>
    <property type="match status" value="1"/>
</dbReference>
<evidence type="ECO:0000313" key="15">
    <source>
        <dbReference type="EMBL" id="MDK2125673.1"/>
    </source>
</evidence>
<keyword evidence="10" id="KW-0238">DNA-binding</keyword>
<keyword evidence="9" id="KW-0805">Transcription regulation</keyword>
<keyword evidence="12" id="KW-0804">Transcription</keyword>
<evidence type="ECO:0000256" key="10">
    <source>
        <dbReference type="ARBA" id="ARBA00023125"/>
    </source>
</evidence>
<evidence type="ECO:0000313" key="16">
    <source>
        <dbReference type="Proteomes" id="UP001172778"/>
    </source>
</evidence>
<keyword evidence="6" id="KW-0479">Metal-binding</keyword>
<keyword evidence="5" id="KW-0808">Transferase</keyword>
<dbReference type="InterPro" id="IPR018062">
    <property type="entry name" value="HTH_AraC-typ_CS"/>
</dbReference>
<evidence type="ECO:0000256" key="8">
    <source>
        <dbReference type="ARBA" id="ARBA00022833"/>
    </source>
</evidence>
<dbReference type="InterPro" id="IPR035451">
    <property type="entry name" value="Ada-like_dom_sf"/>
</dbReference>
<dbReference type="Gene3D" id="3.40.10.10">
    <property type="entry name" value="DNA Methylphosphotriester Repair Domain"/>
    <property type="match status" value="1"/>
</dbReference>
<evidence type="ECO:0000256" key="6">
    <source>
        <dbReference type="ARBA" id="ARBA00022723"/>
    </source>
</evidence>
<evidence type="ECO:0000256" key="9">
    <source>
        <dbReference type="ARBA" id="ARBA00023015"/>
    </source>
</evidence>
<sequence>MNPSDLSFRYSRILAKDATFDGQFLTGVHNTGIYCLPSCPARKPKLENVTFFEHESDAIAAGLRPCKRCRPDAFYRGNDWDAQLFQSLQRHVREAPTAVPSVAALAEKAGVSLSKLNDLLRTHAHLRPASWLRRERLHQAQQYLLQGGGKVLDAGLAAGFESEASFHRQFLAATGMTPGAYRQLRNADQFALVLPQGYRYAETLAYFSRDNEQLAERVSGHTLDKAFQSESGPAILSIECRPELGLAYCRLHAQQTLSPADRVAAHRMALRMLGLDSDAAAFEARAGSDTLIARLITHRHGLRPPLTATIFEALVWAIVGQQVNLSFATQLRRTVITHAGHKVAGSHLWLHPNASDVAALMPADLIASKFSRSKADYLLGAAEAVAQGMLALDTLRDQSAVLAERSLLALRGIGPWTAAYVMLRGAGFDDCIPVGDSGLTEGLKRFFQLDSRPDADQTRQLLAPFSPHASLATCHLWASLKAST</sequence>
<comment type="catalytic activity">
    <reaction evidence="1">
        <text>Hydrolysis of alkylated DNA, releasing 3-methyladenine, 3-methylguanine, 7-methylguanine and 7-methyladenine.</text>
        <dbReference type="EC" id="3.2.2.21"/>
    </reaction>
</comment>
<evidence type="ECO:0000256" key="2">
    <source>
        <dbReference type="ARBA" id="ARBA00001947"/>
    </source>
</evidence>
<dbReference type="Gene3D" id="1.10.1670.40">
    <property type="match status" value="1"/>
</dbReference>
<dbReference type="SMART" id="SM00342">
    <property type="entry name" value="HTH_ARAC"/>
    <property type="match status" value="1"/>
</dbReference>
<evidence type="ECO:0000259" key="14">
    <source>
        <dbReference type="PROSITE" id="PS01124"/>
    </source>
</evidence>
<dbReference type="SMART" id="SM01009">
    <property type="entry name" value="AlkA_N"/>
    <property type="match status" value="1"/>
</dbReference>
<dbReference type="PANTHER" id="PTHR43003">
    <property type="entry name" value="DNA-3-METHYLADENINE GLYCOSYLASE"/>
    <property type="match status" value="1"/>
</dbReference>
<evidence type="ECO:0000256" key="1">
    <source>
        <dbReference type="ARBA" id="ARBA00000086"/>
    </source>
</evidence>
<name>A0ABT7E038_9NEIS</name>
<keyword evidence="13" id="KW-0234">DNA repair</keyword>
<keyword evidence="11" id="KW-0010">Activator</keyword>
<dbReference type="SUPFAM" id="SSF57884">
    <property type="entry name" value="Ada DNA repair protein, N-terminal domain (N-Ada 10)"/>
    <property type="match status" value="1"/>
</dbReference>
<dbReference type="PANTHER" id="PTHR43003:SF5">
    <property type="entry name" value="DNA-3-METHYLADENINE GLYCOSYLASE"/>
    <property type="match status" value="1"/>
</dbReference>
<dbReference type="Pfam" id="PF00730">
    <property type="entry name" value="HhH-GPD"/>
    <property type="match status" value="1"/>
</dbReference>
<dbReference type="RefSeq" id="WP_284101983.1">
    <property type="nucleotide sequence ID" value="NZ_JARRAF010000022.1"/>
</dbReference>
<dbReference type="Pfam" id="PF02805">
    <property type="entry name" value="Ada_Zn_binding"/>
    <property type="match status" value="1"/>
</dbReference>
<keyword evidence="8" id="KW-0862">Zinc</keyword>
<feature type="domain" description="HTH araC/xylS-type" evidence="14">
    <location>
        <begin position="82"/>
        <end position="184"/>
    </location>
</feature>
<evidence type="ECO:0000256" key="4">
    <source>
        <dbReference type="ARBA" id="ARBA00022603"/>
    </source>
</evidence>
<dbReference type="CDD" id="cd00056">
    <property type="entry name" value="ENDO3c"/>
    <property type="match status" value="1"/>
</dbReference>
<comment type="cofactor">
    <cofactor evidence="2">
        <name>Zn(2+)</name>
        <dbReference type="ChEBI" id="CHEBI:29105"/>
    </cofactor>
</comment>
<dbReference type="InterPro" id="IPR009057">
    <property type="entry name" value="Homeodomain-like_sf"/>
</dbReference>
<protein>
    <recommendedName>
        <fullName evidence="3">DNA-3-methyladenine glycosylase II</fullName>
        <ecNumber evidence="3">3.2.2.21</ecNumber>
    </recommendedName>
</protein>
<evidence type="ECO:0000256" key="13">
    <source>
        <dbReference type="ARBA" id="ARBA00023204"/>
    </source>
</evidence>
<dbReference type="InterPro" id="IPR003265">
    <property type="entry name" value="HhH-GPD_domain"/>
</dbReference>
<dbReference type="PROSITE" id="PS00041">
    <property type="entry name" value="HTH_ARAC_FAMILY_1"/>
    <property type="match status" value="1"/>
</dbReference>
<dbReference type="InterPro" id="IPR004026">
    <property type="entry name" value="Ada_DNA_repair_Zn-bd"/>
</dbReference>
<accession>A0ABT7E038</accession>
<keyword evidence="7" id="KW-0227">DNA damage</keyword>
<evidence type="ECO:0000256" key="12">
    <source>
        <dbReference type="ARBA" id="ARBA00023163"/>
    </source>
</evidence>
<gene>
    <name evidence="15" type="ORF">PZA18_16585</name>
</gene>
<dbReference type="SUPFAM" id="SSF48150">
    <property type="entry name" value="DNA-glycosylase"/>
    <property type="match status" value="1"/>
</dbReference>
<dbReference type="EC" id="3.2.2.21" evidence="3"/>
<proteinExistence type="predicted"/>
<dbReference type="Proteomes" id="UP001172778">
    <property type="component" value="Unassembled WGS sequence"/>
</dbReference>
<dbReference type="SMART" id="SM00478">
    <property type="entry name" value="ENDO3c"/>
    <property type="match status" value="1"/>
</dbReference>
<comment type="caution">
    <text evidence="15">The sequence shown here is derived from an EMBL/GenBank/DDBJ whole genome shotgun (WGS) entry which is preliminary data.</text>
</comment>
<dbReference type="InterPro" id="IPR018060">
    <property type="entry name" value="HTH_AraC"/>
</dbReference>
<organism evidence="15 16">
    <name type="scientific">Parachitinimonas caeni</name>
    <dbReference type="NCBI Taxonomy" id="3031301"/>
    <lineage>
        <taxon>Bacteria</taxon>
        <taxon>Pseudomonadati</taxon>
        <taxon>Pseudomonadota</taxon>
        <taxon>Betaproteobacteria</taxon>
        <taxon>Neisseriales</taxon>
        <taxon>Chitinibacteraceae</taxon>
        <taxon>Parachitinimonas</taxon>
    </lineage>
</organism>
<evidence type="ECO:0000256" key="3">
    <source>
        <dbReference type="ARBA" id="ARBA00012000"/>
    </source>
</evidence>
<dbReference type="InterPro" id="IPR051912">
    <property type="entry name" value="Alkylbase_DNA_Glycosylase/TA"/>
</dbReference>
<evidence type="ECO:0000256" key="5">
    <source>
        <dbReference type="ARBA" id="ARBA00022679"/>
    </source>
</evidence>
<evidence type="ECO:0000256" key="11">
    <source>
        <dbReference type="ARBA" id="ARBA00023159"/>
    </source>
</evidence>
<keyword evidence="4" id="KW-0489">Methyltransferase</keyword>
<dbReference type="PROSITE" id="PS01124">
    <property type="entry name" value="HTH_ARAC_FAMILY_2"/>
    <property type="match status" value="1"/>
</dbReference>
<dbReference type="SUPFAM" id="SSF46689">
    <property type="entry name" value="Homeodomain-like"/>
    <property type="match status" value="1"/>
</dbReference>
<dbReference type="EMBL" id="JARRAF010000022">
    <property type="protein sequence ID" value="MDK2125673.1"/>
    <property type="molecule type" value="Genomic_DNA"/>
</dbReference>
<reference evidence="15" key="1">
    <citation type="submission" date="2023-03" db="EMBL/GenBank/DDBJ databases">
        <title>Chitinimonas shenzhenensis gen. nov., sp. nov., a novel member of family Burkholderiaceae isolated from activated sludge collected in Shen Zhen, China.</title>
        <authorList>
            <person name="Wang X."/>
        </authorList>
    </citation>
    <scope>NUCLEOTIDE SEQUENCE</scope>
    <source>
        <strain evidence="15">DQS-5</strain>
    </source>
</reference>
<dbReference type="Gene3D" id="1.10.340.30">
    <property type="entry name" value="Hypothetical protein, domain 2"/>
    <property type="match status" value="1"/>
</dbReference>